<dbReference type="EMBL" id="JBHSAY010000029">
    <property type="protein sequence ID" value="MFC4136240.1"/>
    <property type="molecule type" value="Genomic_DNA"/>
</dbReference>
<dbReference type="Proteomes" id="UP001595816">
    <property type="component" value="Unassembled WGS sequence"/>
</dbReference>
<dbReference type="SUPFAM" id="SSF109854">
    <property type="entry name" value="DinB/YfiT-like putative metalloenzymes"/>
    <property type="match status" value="1"/>
</dbReference>
<reference evidence="3" key="1">
    <citation type="journal article" date="2019" name="Int. J. Syst. Evol. Microbiol.">
        <title>The Global Catalogue of Microorganisms (GCM) 10K type strain sequencing project: providing services to taxonomists for standard genome sequencing and annotation.</title>
        <authorList>
            <consortium name="The Broad Institute Genomics Platform"/>
            <consortium name="The Broad Institute Genome Sequencing Center for Infectious Disease"/>
            <person name="Wu L."/>
            <person name="Ma J."/>
        </authorList>
    </citation>
    <scope>NUCLEOTIDE SEQUENCE [LARGE SCALE GENOMIC DNA]</scope>
    <source>
        <strain evidence="3">CGMCC 4.7289</strain>
    </source>
</reference>
<dbReference type="InterPro" id="IPR024775">
    <property type="entry name" value="DinB-like"/>
</dbReference>
<dbReference type="Pfam" id="PF12867">
    <property type="entry name" value="DinB_2"/>
    <property type="match status" value="1"/>
</dbReference>
<name>A0ABV8LZR1_9ACTN</name>
<organism evidence="2 3">
    <name type="scientific">Hamadaea flava</name>
    <dbReference type="NCBI Taxonomy" id="1742688"/>
    <lineage>
        <taxon>Bacteria</taxon>
        <taxon>Bacillati</taxon>
        <taxon>Actinomycetota</taxon>
        <taxon>Actinomycetes</taxon>
        <taxon>Micromonosporales</taxon>
        <taxon>Micromonosporaceae</taxon>
        <taxon>Hamadaea</taxon>
    </lineage>
</organism>
<feature type="domain" description="DinB-like" evidence="1">
    <location>
        <begin position="26"/>
        <end position="180"/>
    </location>
</feature>
<evidence type="ECO:0000259" key="1">
    <source>
        <dbReference type="Pfam" id="PF12867"/>
    </source>
</evidence>
<accession>A0ABV8LZR1</accession>
<dbReference type="InterPro" id="IPR034660">
    <property type="entry name" value="DinB/YfiT-like"/>
</dbReference>
<keyword evidence="3" id="KW-1185">Reference proteome</keyword>
<comment type="caution">
    <text evidence="2">The sequence shown here is derived from an EMBL/GenBank/DDBJ whole genome shotgun (WGS) entry which is preliminary data.</text>
</comment>
<gene>
    <name evidence="2" type="ORF">ACFOZ4_37005</name>
</gene>
<evidence type="ECO:0000313" key="2">
    <source>
        <dbReference type="EMBL" id="MFC4136240.1"/>
    </source>
</evidence>
<dbReference type="Gene3D" id="1.20.120.450">
    <property type="entry name" value="dinb family like domain"/>
    <property type="match status" value="1"/>
</dbReference>
<sequence>MTDETGRGSAAAAPDTVVALFATWLDELAGAVRHRFKDLPDDAVAYRPDPGGNSVGVTLWHFTRWLDLLTHQAWRAEPVSGEVWHRNGWAARTGYDPTGLGFQGYGVVTGFTVEEVDAVPFLTSAQLLAYFSEVTDSLRTELAGLTTERLNEPAPGLGGQRSRYSWLAPVMQGSFGHVGEIDALLAMRTRRMVD</sequence>
<evidence type="ECO:0000313" key="3">
    <source>
        <dbReference type="Proteomes" id="UP001595816"/>
    </source>
</evidence>
<dbReference type="RefSeq" id="WP_253751261.1">
    <property type="nucleotide sequence ID" value="NZ_JAMZDZ010000001.1"/>
</dbReference>
<protein>
    <submittedName>
        <fullName evidence="2">DinB family protein</fullName>
    </submittedName>
</protein>
<proteinExistence type="predicted"/>